<evidence type="ECO:0000313" key="1">
    <source>
        <dbReference type="Proteomes" id="UP000492821"/>
    </source>
</evidence>
<reference evidence="2" key="2">
    <citation type="submission" date="2020-10" db="UniProtKB">
        <authorList>
            <consortium name="WormBaseParasite"/>
        </authorList>
    </citation>
    <scope>IDENTIFICATION</scope>
</reference>
<organism evidence="1 2">
    <name type="scientific">Panagrellus redivivus</name>
    <name type="common">Microworm</name>
    <dbReference type="NCBI Taxonomy" id="6233"/>
    <lineage>
        <taxon>Eukaryota</taxon>
        <taxon>Metazoa</taxon>
        <taxon>Ecdysozoa</taxon>
        <taxon>Nematoda</taxon>
        <taxon>Chromadorea</taxon>
        <taxon>Rhabditida</taxon>
        <taxon>Tylenchina</taxon>
        <taxon>Panagrolaimomorpha</taxon>
        <taxon>Panagrolaimoidea</taxon>
        <taxon>Panagrolaimidae</taxon>
        <taxon>Panagrellus</taxon>
    </lineage>
</organism>
<evidence type="ECO:0000313" key="2">
    <source>
        <dbReference type="WBParaSite" id="Pan_g22847.t1"/>
    </source>
</evidence>
<dbReference type="WBParaSite" id="Pan_g22847.t1">
    <property type="protein sequence ID" value="Pan_g22847.t1"/>
    <property type="gene ID" value="Pan_g22847"/>
</dbReference>
<accession>A0A7E4VNY5</accession>
<name>A0A7E4VNY5_PANRE</name>
<protein>
    <submittedName>
        <fullName evidence="2">Ovule protein</fullName>
    </submittedName>
</protein>
<reference evidence="1" key="1">
    <citation type="journal article" date="2013" name="Genetics">
        <title>The draft genome and transcriptome of Panagrellus redivivus are shaped by the harsh demands of a free-living lifestyle.</title>
        <authorList>
            <person name="Srinivasan J."/>
            <person name="Dillman A.R."/>
            <person name="Macchietto M.G."/>
            <person name="Heikkinen L."/>
            <person name="Lakso M."/>
            <person name="Fracchia K.M."/>
            <person name="Antoshechkin I."/>
            <person name="Mortazavi A."/>
            <person name="Wong G."/>
            <person name="Sternberg P.W."/>
        </authorList>
    </citation>
    <scope>NUCLEOTIDE SEQUENCE [LARGE SCALE GENOMIC DNA]</scope>
    <source>
        <strain evidence="1">MT8872</strain>
    </source>
</reference>
<proteinExistence type="predicted"/>
<dbReference type="AlphaFoldDB" id="A0A7E4VNY5"/>
<sequence length="70" mass="8429">MLHNKSYIMGVFYRLQLKFSSKFNHNDISLHPFLELMWFNEYSMYCKSGEVSTNKRNLLVKGFNRLTMDN</sequence>
<keyword evidence="1" id="KW-1185">Reference proteome</keyword>
<dbReference type="Proteomes" id="UP000492821">
    <property type="component" value="Unassembled WGS sequence"/>
</dbReference>